<dbReference type="Proteomes" id="UP001345963">
    <property type="component" value="Unassembled WGS sequence"/>
</dbReference>
<keyword evidence="3" id="KW-1185">Reference proteome</keyword>
<evidence type="ECO:0000313" key="2">
    <source>
        <dbReference type="EMBL" id="MED6245461.1"/>
    </source>
</evidence>
<evidence type="ECO:0000313" key="3">
    <source>
        <dbReference type="Proteomes" id="UP001345963"/>
    </source>
</evidence>
<reference evidence="2 3" key="1">
    <citation type="submission" date="2021-07" db="EMBL/GenBank/DDBJ databases">
        <authorList>
            <person name="Palmer J.M."/>
        </authorList>
    </citation>
    <scope>NUCLEOTIDE SEQUENCE [LARGE SCALE GENOMIC DNA]</scope>
    <source>
        <strain evidence="2 3">AT_MEX2019</strain>
        <tissue evidence="2">Muscle</tissue>
    </source>
</reference>
<comment type="caution">
    <text evidence="2">The sequence shown here is derived from an EMBL/GenBank/DDBJ whole genome shotgun (WGS) entry which is preliminary data.</text>
</comment>
<feature type="compositionally biased region" description="Polar residues" evidence="1">
    <location>
        <begin position="34"/>
        <end position="43"/>
    </location>
</feature>
<feature type="region of interest" description="Disordered" evidence="1">
    <location>
        <begin position="18"/>
        <end position="46"/>
    </location>
</feature>
<proteinExistence type="predicted"/>
<dbReference type="EMBL" id="JAHUTI010040716">
    <property type="protein sequence ID" value="MED6245461.1"/>
    <property type="molecule type" value="Genomic_DNA"/>
</dbReference>
<gene>
    <name evidence="2" type="ORF">ATANTOWER_003533</name>
</gene>
<organism evidence="2 3">
    <name type="scientific">Ataeniobius toweri</name>
    <dbReference type="NCBI Taxonomy" id="208326"/>
    <lineage>
        <taxon>Eukaryota</taxon>
        <taxon>Metazoa</taxon>
        <taxon>Chordata</taxon>
        <taxon>Craniata</taxon>
        <taxon>Vertebrata</taxon>
        <taxon>Euteleostomi</taxon>
        <taxon>Actinopterygii</taxon>
        <taxon>Neopterygii</taxon>
        <taxon>Teleostei</taxon>
        <taxon>Neoteleostei</taxon>
        <taxon>Acanthomorphata</taxon>
        <taxon>Ovalentaria</taxon>
        <taxon>Atherinomorphae</taxon>
        <taxon>Cyprinodontiformes</taxon>
        <taxon>Goodeidae</taxon>
        <taxon>Ataeniobius</taxon>
    </lineage>
</organism>
<protein>
    <submittedName>
        <fullName evidence="2">Uncharacterized protein</fullName>
    </submittedName>
</protein>
<accession>A0ABU7B632</accession>
<sequence>MHVSGTLLARTAAGTIFSVSQSDQEPGVDHENDLSQPAATTPGLNVERSTHEVNVKMAAIIIRYRDLLMESLERCVRNP</sequence>
<evidence type="ECO:0000256" key="1">
    <source>
        <dbReference type="SAM" id="MobiDB-lite"/>
    </source>
</evidence>
<name>A0ABU7B632_9TELE</name>